<dbReference type="PANTHER" id="PTHR35902:SF3">
    <property type="entry name" value="NPCBM-ASSOCIATED, NEW3 DOMAIN OF ALPHA-GALACTOSIDASE"/>
    <property type="match status" value="1"/>
</dbReference>
<protein>
    <recommendedName>
        <fullName evidence="4">CARDB domain-containing protein</fullName>
    </recommendedName>
</protein>
<proteinExistence type="predicted"/>
<dbReference type="Gene3D" id="2.60.40.10">
    <property type="entry name" value="Immunoglobulins"/>
    <property type="match status" value="2"/>
</dbReference>
<dbReference type="InterPro" id="IPR013783">
    <property type="entry name" value="Ig-like_fold"/>
</dbReference>
<sequence>MSKIFSIITISLFLVSLLFIPLTSSATQSSFSASSQWLSSTPYVTPGERLVQLQVNLVYHGNGNITNVEISPIESGPFIVYPSIQTYILPSMFPNQQYSLVFIGNITPNIPLGVYNFYLQATYLENGAEQSQIITVQIPILGYVQLSAIAQTSGTVFPGEQYVPINLVIYNTGTVTANNVALFLNSTYPLQFITKEINIPIISAGSSLNVQAIANIYNNATIGTYKIPLTAFVYGTYHSLNVTITINSNQTVGGKLITPYVILPAGSYQLGVPITLQLIYTGPISVSSYSIQLILPNGFTNITGGNSVYINGGPLQPYEEFTVSFTINIRNVSLGAYTIPLKIIWSTIEGNGVVVNTLQYMSFTMFLMGQPNIEVYPETSLLYPGEVNNITLVILNLGSGSIYNLSLSVSSQQVSILNNLPKIQSLSPTQSVKIPLEVYVPSTYQGAPVQFTISISYLNSVYQQSQYQQQIGLYVSPLISPNTPIIASLNPGIISPNSFTTTYLVLTNSLNTTLYNLSITLSSPVYVNATAFNLPSLKPTSKYELPITVYAQGSGSYSISISIVYYQGNIERQEQITVPVYVIQINSPTIPILIQFNSSTLLTGQVEDATIIIQNTVNQPLYNVTISLASQGTLYINTTTITLPSLQPLQRLDIPVKVYTQSAGIISISASISYYQAGQLKQAQEVINSLAAGSVNIIITGVSSVPTVAVRGGIVSVTATIYNFGTGPANGLTVTVFPPRGVVVIGQNTYYVGNLGSDTSSTFTFAFRILNSTKPGSYVIPIEYTYTNDIGQVIHSNSSITLQVSNSSSSFFISFSRSSNNSHISLIDILGIIIVIIVVVVLVIVLLRKRR</sequence>
<dbReference type="PANTHER" id="PTHR35902">
    <property type="entry name" value="S-LAYER DOMAIN-LIKE PROTEIN-RELATED"/>
    <property type="match status" value="1"/>
</dbReference>
<dbReference type="AlphaFoldDB" id="A0A7S9IKP5"/>
<accession>A0A7S9IKP5</accession>
<keyword evidence="1" id="KW-0472">Membrane</keyword>
<gene>
    <name evidence="2" type="ORF">HFC64_15025</name>
</gene>
<evidence type="ECO:0000313" key="3">
    <source>
        <dbReference type="Proteomes" id="UP000594632"/>
    </source>
</evidence>
<organism evidence="2 3">
    <name type="scientific">Saccharolobus solfataricus</name>
    <name type="common">Sulfolobus solfataricus</name>
    <dbReference type="NCBI Taxonomy" id="2287"/>
    <lineage>
        <taxon>Archaea</taxon>
        <taxon>Thermoproteota</taxon>
        <taxon>Thermoprotei</taxon>
        <taxon>Sulfolobales</taxon>
        <taxon>Sulfolobaceae</taxon>
        <taxon>Saccharolobus</taxon>
    </lineage>
</organism>
<evidence type="ECO:0000313" key="2">
    <source>
        <dbReference type="EMBL" id="QPG50956.1"/>
    </source>
</evidence>
<feature type="transmembrane region" description="Helical" evidence="1">
    <location>
        <begin position="824"/>
        <end position="847"/>
    </location>
</feature>
<dbReference type="Proteomes" id="UP000594632">
    <property type="component" value="Chromosome"/>
</dbReference>
<keyword evidence="1" id="KW-1133">Transmembrane helix</keyword>
<reference evidence="2 3" key="1">
    <citation type="journal article" date="2020" name="Nat. Commun.">
        <title>The structures of two archaeal type IV pili illuminate evolutionary relationships.</title>
        <authorList>
            <person name="Wang F."/>
            <person name="Baquero D.P."/>
            <person name="Su Z."/>
            <person name="Beltran L.C."/>
            <person name="Prangishvili D."/>
            <person name="Krupovic M."/>
            <person name="Egelman E.H."/>
        </authorList>
    </citation>
    <scope>NUCLEOTIDE SEQUENCE [LARGE SCALE GENOMIC DNA]</scope>
    <source>
        <strain evidence="2 3">POZ149</strain>
    </source>
</reference>
<dbReference type="EMBL" id="CP050869">
    <property type="protein sequence ID" value="QPG50956.1"/>
    <property type="molecule type" value="Genomic_DNA"/>
</dbReference>
<keyword evidence="1" id="KW-0812">Transmembrane</keyword>
<name>A0A7S9IKP5_SACSO</name>
<evidence type="ECO:0000256" key="1">
    <source>
        <dbReference type="SAM" id="Phobius"/>
    </source>
</evidence>
<evidence type="ECO:0008006" key="4">
    <source>
        <dbReference type="Google" id="ProtNLM"/>
    </source>
</evidence>